<proteinExistence type="predicted"/>
<dbReference type="SUPFAM" id="SSF46955">
    <property type="entry name" value="Putative DNA-binding domain"/>
    <property type="match status" value="1"/>
</dbReference>
<gene>
    <name evidence="5" type="ORF">GS424_013760</name>
</gene>
<evidence type="ECO:0000256" key="4">
    <source>
        <dbReference type="ARBA" id="ARBA00023163"/>
    </source>
</evidence>
<dbReference type="Proteomes" id="UP000478463">
    <property type="component" value="Chromosome"/>
</dbReference>
<dbReference type="InterPro" id="IPR000551">
    <property type="entry name" value="MerR-type_HTH_dom"/>
</dbReference>
<dbReference type="PANTHER" id="PTHR30204:SF69">
    <property type="entry name" value="MERR-FAMILY TRANSCRIPTIONAL REGULATOR"/>
    <property type="match status" value="1"/>
</dbReference>
<evidence type="ECO:0000256" key="2">
    <source>
        <dbReference type="ARBA" id="ARBA00023015"/>
    </source>
</evidence>
<keyword evidence="2" id="KW-0805">Transcription regulation</keyword>
<dbReference type="PRINTS" id="PR00040">
    <property type="entry name" value="HTHMERR"/>
</dbReference>
<evidence type="ECO:0000256" key="3">
    <source>
        <dbReference type="ARBA" id="ARBA00023125"/>
    </source>
</evidence>
<keyword evidence="1" id="KW-0678">Repressor</keyword>
<dbReference type="AlphaFoldDB" id="A0A6L7IX04"/>
<keyword evidence="4" id="KW-0804">Transcription</keyword>
<reference evidence="5 6" key="1">
    <citation type="submission" date="2020-10" db="EMBL/GenBank/DDBJ databases">
        <title>Eggerthella sp. nov., isolated from human feces.</title>
        <authorList>
            <person name="Yajun G."/>
        </authorList>
    </citation>
    <scope>NUCLEOTIDE SEQUENCE [LARGE SCALE GENOMIC DNA]</scope>
    <source>
        <strain evidence="5 6">HF-1101</strain>
    </source>
</reference>
<dbReference type="CDD" id="cd00592">
    <property type="entry name" value="HTH_MerR-like"/>
    <property type="match status" value="1"/>
</dbReference>
<dbReference type="GO" id="GO:0003677">
    <property type="term" value="F:DNA binding"/>
    <property type="evidence" value="ECO:0007669"/>
    <property type="project" value="UniProtKB-KW"/>
</dbReference>
<dbReference type="InterPro" id="IPR047057">
    <property type="entry name" value="MerR_fam"/>
</dbReference>
<dbReference type="PROSITE" id="PS50937">
    <property type="entry name" value="HTH_MERR_2"/>
    <property type="match status" value="1"/>
</dbReference>
<sequence length="272" mass="30695">MKSSELAKLAGVSVRTLRHYHAIGLLPEPPRGENGYRDYHAEDLVRLLRVKRLSSLGFSLSRIGEVLDEMDANLAEASGPHADEALDELDRELELQIERLQEQRRTIALLKQEQIDLDLPVRFARIKKLFEELSARSAITKSDREALLLAGNLFSEEDADELERVISALFDGEMIDQLQAVQARFDELPADASRDEIDRAIDAAMELLGPFIDCFDPANWDKDYDSVSEDLLREITKKDLNEAQRVATDRLAEALEARILERLPSTSSPQDA</sequence>
<dbReference type="Pfam" id="PF13411">
    <property type="entry name" value="MerR_1"/>
    <property type="match status" value="1"/>
</dbReference>
<organism evidence="5 6">
    <name type="scientific">Eggerthella guodeyinii</name>
    <dbReference type="NCBI Taxonomy" id="2690837"/>
    <lineage>
        <taxon>Bacteria</taxon>
        <taxon>Bacillati</taxon>
        <taxon>Actinomycetota</taxon>
        <taxon>Coriobacteriia</taxon>
        <taxon>Eggerthellales</taxon>
        <taxon>Eggerthellaceae</taxon>
        <taxon>Eggerthella</taxon>
    </lineage>
</organism>
<evidence type="ECO:0000313" key="6">
    <source>
        <dbReference type="Proteomes" id="UP000478463"/>
    </source>
</evidence>
<dbReference type="GO" id="GO:0003700">
    <property type="term" value="F:DNA-binding transcription factor activity"/>
    <property type="evidence" value="ECO:0007669"/>
    <property type="project" value="InterPro"/>
</dbReference>
<accession>A0A6L7IX04</accession>
<dbReference type="RefSeq" id="WP_160943622.1">
    <property type="nucleotide sequence ID" value="NZ_CP063310.1"/>
</dbReference>
<dbReference type="InterPro" id="IPR009061">
    <property type="entry name" value="DNA-bd_dom_put_sf"/>
</dbReference>
<protein>
    <submittedName>
        <fullName evidence="5">MerR family transcriptional regulator</fullName>
    </submittedName>
</protein>
<dbReference type="EMBL" id="CP063310">
    <property type="protein sequence ID" value="QOS67570.1"/>
    <property type="molecule type" value="Genomic_DNA"/>
</dbReference>
<name>A0A6L7IX04_9ACTN</name>
<dbReference type="Gene3D" id="1.10.1660.10">
    <property type="match status" value="1"/>
</dbReference>
<dbReference type="SMART" id="SM00422">
    <property type="entry name" value="HTH_MERR"/>
    <property type="match status" value="1"/>
</dbReference>
<keyword evidence="3" id="KW-0238">DNA-binding</keyword>
<evidence type="ECO:0000256" key="1">
    <source>
        <dbReference type="ARBA" id="ARBA00022491"/>
    </source>
</evidence>
<dbReference type="KEGG" id="egd:GS424_013760"/>
<dbReference type="PANTHER" id="PTHR30204">
    <property type="entry name" value="REDOX-CYCLING DRUG-SENSING TRANSCRIPTIONAL ACTIVATOR SOXR"/>
    <property type="match status" value="1"/>
</dbReference>
<evidence type="ECO:0000313" key="5">
    <source>
        <dbReference type="EMBL" id="QOS67570.1"/>
    </source>
</evidence>